<dbReference type="AlphaFoldDB" id="A0AAV7MV73"/>
<reference evidence="2" key="1">
    <citation type="journal article" date="2022" name="bioRxiv">
        <title>Sequencing and chromosome-scale assembly of the giantPleurodeles waltlgenome.</title>
        <authorList>
            <person name="Brown T."/>
            <person name="Elewa A."/>
            <person name="Iarovenko S."/>
            <person name="Subramanian E."/>
            <person name="Araus A.J."/>
            <person name="Petzold A."/>
            <person name="Susuki M."/>
            <person name="Suzuki K.-i.T."/>
            <person name="Hayashi T."/>
            <person name="Toyoda A."/>
            <person name="Oliveira C."/>
            <person name="Osipova E."/>
            <person name="Leigh N.D."/>
            <person name="Simon A."/>
            <person name="Yun M.H."/>
        </authorList>
    </citation>
    <scope>NUCLEOTIDE SEQUENCE</scope>
    <source>
        <strain evidence="2">20211129_DDA</strain>
        <tissue evidence="2">Liver</tissue>
    </source>
</reference>
<keyword evidence="3" id="KW-1185">Reference proteome</keyword>
<accession>A0AAV7MV73</accession>
<feature type="compositionally biased region" description="Basic and acidic residues" evidence="1">
    <location>
        <begin position="36"/>
        <end position="62"/>
    </location>
</feature>
<name>A0AAV7MV73_PLEWA</name>
<evidence type="ECO:0000313" key="2">
    <source>
        <dbReference type="EMBL" id="KAJ1107671.1"/>
    </source>
</evidence>
<dbReference type="EMBL" id="JANPWB010000013">
    <property type="protein sequence ID" value="KAJ1107671.1"/>
    <property type="molecule type" value="Genomic_DNA"/>
</dbReference>
<evidence type="ECO:0000313" key="3">
    <source>
        <dbReference type="Proteomes" id="UP001066276"/>
    </source>
</evidence>
<dbReference type="Proteomes" id="UP001066276">
    <property type="component" value="Chromosome 9"/>
</dbReference>
<evidence type="ECO:0000256" key="1">
    <source>
        <dbReference type="SAM" id="MobiDB-lite"/>
    </source>
</evidence>
<proteinExistence type="predicted"/>
<comment type="caution">
    <text evidence="2">The sequence shown here is derived from an EMBL/GenBank/DDBJ whole genome shotgun (WGS) entry which is preliminary data.</text>
</comment>
<organism evidence="2 3">
    <name type="scientific">Pleurodeles waltl</name>
    <name type="common">Iberian ribbed newt</name>
    <dbReference type="NCBI Taxonomy" id="8319"/>
    <lineage>
        <taxon>Eukaryota</taxon>
        <taxon>Metazoa</taxon>
        <taxon>Chordata</taxon>
        <taxon>Craniata</taxon>
        <taxon>Vertebrata</taxon>
        <taxon>Euteleostomi</taxon>
        <taxon>Amphibia</taxon>
        <taxon>Batrachia</taxon>
        <taxon>Caudata</taxon>
        <taxon>Salamandroidea</taxon>
        <taxon>Salamandridae</taxon>
        <taxon>Pleurodelinae</taxon>
        <taxon>Pleurodeles</taxon>
    </lineage>
</organism>
<gene>
    <name evidence="2" type="ORF">NDU88_005061</name>
</gene>
<protein>
    <submittedName>
        <fullName evidence="2">Uncharacterized protein</fullName>
    </submittedName>
</protein>
<feature type="region of interest" description="Disordered" evidence="1">
    <location>
        <begin position="28"/>
        <end position="62"/>
    </location>
</feature>
<sequence length="92" mass="11154">MCYPLQESIQFRYHPFIIILHQEPFLKRRKRSTHQGPDRRLESPMSDLIERRSNPKALQHSEEIGPMHPIERLLRIYEEEERLSVGPVRFVY</sequence>